<comment type="caution">
    <text evidence="1">The sequence shown here is derived from an EMBL/GenBank/DDBJ whole genome shotgun (WGS) entry which is preliminary data.</text>
</comment>
<dbReference type="EMBL" id="JBHPBY010000600">
    <property type="protein sequence ID" value="MFC1853775.1"/>
    <property type="molecule type" value="Genomic_DNA"/>
</dbReference>
<reference evidence="1 2" key="1">
    <citation type="submission" date="2024-09" db="EMBL/GenBank/DDBJ databases">
        <title>Laminarin stimulates single cell rates of sulfate reduction while oxygen inhibits transcriptomic activity in coastal marine sediment.</title>
        <authorList>
            <person name="Lindsay M."/>
            <person name="Orcutt B."/>
            <person name="Emerson D."/>
            <person name="Stepanauskas R."/>
            <person name="D'Angelo T."/>
        </authorList>
    </citation>
    <scope>NUCLEOTIDE SEQUENCE [LARGE SCALE GENOMIC DNA]</scope>
    <source>
        <strain evidence="1">SAG AM-311-K15</strain>
    </source>
</reference>
<dbReference type="Proteomes" id="UP001594351">
    <property type="component" value="Unassembled WGS sequence"/>
</dbReference>
<protein>
    <submittedName>
        <fullName evidence="1">Uncharacterized protein</fullName>
    </submittedName>
</protein>
<evidence type="ECO:0000313" key="1">
    <source>
        <dbReference type="EMBL" id="MFC1853775.1"/>
    </source>
</evidence>
<name>A0ABV6Z5R0_UNCC1</name>
<gene>
    <name evidence="1" type="ORF">ACFL27_26625</name>
</gene>
<accession>A0ABV6Z5R0</accession>
<organism evidence="1 2">
    <name type="scientific">candidate division CSSED10-310 bacterium</name>
    <dbReference type="NCBI Taxonomy" id="2855610"/>
    <lineage>
        <taxon>Bacteria</taxon>
        <taxon>Bacteria division CSSED10-310</taxon>
    </lineage>
</organism>
<proteinExistence type="predicted"/>
<evidence type="ECO:0000313" key="2">
    <source>
        <dbReference type="Proteomes" id="UP001594351"/>
    </source>
</evidence>
<sequence length="43" mass="4745">MKYASHSNNIIFEGHDSDAVERAGFKKAGFTNYTILGTPDEDP</sequence>
<keyword evidence="2" id="KW-1185">Reference proteome</keyword>